<reference evidence="2" key="1">
    <citation type="submission" date="2021-02" db="EMBL/GenBank/DDBJ databases">
        <authorList>
            <person name="Dougan E. K."/>
            <person name="Rhodes N."/>
            <person name="Thang M."/>
            <person name="Chan C."/>
        </authorList>
    </citation>
    <scope>NUCLEOTIDE SEQUENCE</scope>
</reference>
<dbReference type="OrthoDB" id="10598933at2759"/>
<dbReference type="EMBL" id="CAJNDS010001868">
    <property type="protein sequence ID" value="CAE7285613.1"/>
    <property type="molecule type" value="Genomic_DNA"/>
</dbReference>
<evidence type="ECO:0000313" key="3">
    <source>
        <dbReference type="Proteomes" id="UP000604046"/>
    </source>
</evidence>
<protein>
    <submittedName>
        <fullName evidence="2">Nst-1 protein</fullName>
    </submittedName>
</protein>
<name>A0A812N2I3_9DINO</name>
<evidence type="ECO:0000313" key="2">
    <source>
        <dbReference type="EMBL" id="CAE7285613.1"/>
    </source>
</evidence>
<evidence type="ECO:0000256" key="1">
    <source>
        <dbReference type="SAM" id="MobiDB-lite"/>
    </source>
</evidence>
<feature type="region of interest" description="Disordered" evidence="1">
    <location>
        <begin position="136"/>
        <end position="175"/>
    </location>
</feature>
<organism evidence="2 3">
    <name type="scientific">Symbiodinium natans</name>
    <dbReference type="NCBI Taxonomy" id="878477"/>
    <lineage>
        <taxon>Eukaryota</taxon>
        <taxon>Sar</taxon>
        <taxon>Alveolata</taxon>
        <taxon>Dinophyceae</taxon>
        <taxon>Suessiales</taxon>
        <taxon>Symbiodiniaceae</taxon>
        <taxon>Symbiodinium</taxon>
    </lineage>
</organism>
<dbReference type="Proteomes" id="UP000604046">
    <property type="component" value="Unassembled WGS sequence"/>
</dbReference>
<sequence>MRQSPSQRHQDGNIQGSCWQGLTRAVSPVFRDSGCSGCGGEASEKGRQAKLRENVWFRVSGRHAADMSHWRCVTGPTMADKGRQQVRCAVEASRTESEKGWLDPGPFTNGAKGECAETAEVVTSLAPALDIDALFSGQGRGPEVLGAPKEDDEDDDMGGSSHGGAVEVDVAGMMR</sequence>
<accession>A0A812N2I3</accession>
<keyword evidence="3" id="KW-1185">Reference proteome</keyword>
<gene>
    <name evidence="2" type="primary">nst-1</name>
    <name evidence="2" type="ORF">SNAT2548_LOCUS15114</name>
</gene>
<proteinExistence type="predicted"/>
<dbReference type="AlphaFoldDB" id="A0A812N2I3"/>
<comment type="caution">
    <text evidence="2">The sequence shown here is derived from an EMBL/GenBank/DDBJ whole genome shotgun (WGS) entry which is preliminary data.</text>
</comment>